<accession>C0QHD5</accession>
<dbReference type="InterPro" id="IPR030190">
    <property type="entry name" value="MacA_alpha-hairpin_sf"/>
</dbReference>
<dbReference type="Pfam" id="PF25954">
    <property type="entry name" value="Beta-barrel_RND_2"/>
    <property type="match status" value="1"/>
</dbReference>
<dbReference type="SUPFAM" id="SSF111369">
    <property type="entry name" value="HlyD-like secretion proteins"/>
    <property type="match status" value="1"/>
</dbReference>
<evidence type="ECO:0000256" key="3">
    <source>
        <dbReference type="SAM" id="Coils"/>
    </source>
</evidence>
<evidence type="ECO:0000313" key="6">
    <source>
        <dbReference type="EMBL" id="ACN17794.1"/>
    </source>
</evidence>
<evidence type="ECO:0000313" key="7">
    <source>
        <dbReference type="Proteomes" id="UP000000442"/>
    </source>
</evidence>
<dbReference type="EMBL" id="CP001087">
    <property type="protein sequence ID" value="ACN17794.1"/>
    <property type="molecule type" value="Genomic_DNA"/>
</dbReference>
<dbReference type="PROSITE" id="PS51257">
    <property type="entry name" value="PROKAR_LIPOPROTEIN"/>
    <property type="match status" value="1"/>
</dbReference>
<evidence type="ECO:0000256" key="1">
    <source>
        <dbReference type="ARBA" id="ARBA00009477"/>
    </source>
</evidence>
<dbReference type="STRING" id="177437.HRM2_47450"/>
<dbReference type="InterPro" id="IPR058625">
    <property type="entry name" value="MdtA-like_BSH"/>
</dbReference>
<dbReference type="AlphaFoldDB" id="C0QHD5"/>
<feature type="coiled-coil region" evidence="3">
    <location>
        <begin position="156"/>
        <end position="192"/>
    </location>
</feature>
<dbReference type="PANTHER" id="PTHR30469:SF15">
    <property type="entry name" value="HLYD FAMILY OF SECRETION PROTEINS"/>
    <property type="match status" value="1"/>
</dbReference>
<feature type="domain" description="Multidrug resistance protein MdtA-like barrel-sandwich hybrid" evidence="4">
    <location>
        <begin position="67"/>
        <end position="229"/>
    </location>
</feature>
<proteinExistence type="inferred from homology"/>
<keyword evidence="7" id="KW-1185">Reference proteome</keyword>
<organism evidence="6 7">
    <name type="scientific">Desulforapulum autotrophicum (strain ATCC 43914 / DSM 3382 / VKM B-1955 / HRM2)</name>
    <name type="common">Desulfobacterium autotrophicum</name>
    <dbReference type="NCBI Taxonomy" id="177437"/>
    <lineage>
        <taxon>Bacteria</taxon>
        <taxon>Pseudomonadati</taxon>
        <taxon>Thermodesulfobacteriota</taxon>
        <taxon>Desulfobacteria</taxon>
        <taxon>Desulfobacterales</taxon>
        <taxon>Desulfobacteraceae</taxon>
        <taxon>Desulforapulum</taxon>
    </lineage>
</organism>
<dbReference type="PANTHER" id="PTHR30469">
    <property type="entry name" value="MULTIDRUG RESISTANCE PROTEIN MDTA"/>
    <property type="match status" value="1"/>
</dbReference>
<dbReference type="GO" id="GO:0030313">
    <property type="term" value="C:cell envelope"/>
    <property type="evidence" value="ECO:0007669"/>
    <property type="project" value="UniProtKB-SubCell"/>
</dbReference>
<dbReference type="GO" id="GO:1990961">
    <property type="term" value="P:xenobiotic detoxification by transmembrane export across the plasma membrane"/>
    <property type="evidence" value="ECO:0007669"/>
    <property type="project" value="InterPro"/>
</dbReference>
<evidence type="ECO:0000259" key="5">
    <source>
        <dbReference type="Pfam" id="PF25954"/>
    </source>
</evidence>
<dbReference type="NCBIfam" id="TIGR01730">
    <property type="entry name" value="RND_mfp"/>
    <property type="match status" value="1"/>
</dbReference>
<sequence>MGKKSLFGILIPLAVICSFMGCGDKIEPGTTPAAATTVIKTPVAVATITTQPFVYEALGTVTAQNATTLSAKIMGTVRGVNVKEGDRVRQGDVLVVLDKRQVASGLRQSEAGLAEAGKTENAAVSARNAARAGADLAEATYRRYQKLFQEDSATRQEFEEAEARHLQARAALAQAEAMVAAARSRVEQAQAAVSGAGVSQKDATILAPYDGIVTAKMINLGDLASPGTPLVTLEKSGGFQVEFLLPEHHIQAVETGQVIQVTIPALEKAPGITGTVKTIAPGADAKSRSFTVKVVLPENTLLRSGMFARVTIPVGQGGMLLMPQSAQVVQGQLTGYFMVDDKNNAHFRLMRIGRQFKDTVEVISGIKPGTRYLVSPPAGLKDGVKVEGAS</sequence>
<dbReference type="Gene3D" id="2.40.420.20">
    <property type="match status" value="1"/>
</dbReference>
<dbReference type="Gene3D" id="6.10.140.1990">
    <property type="match status" value="1"/>
</dbReference>
<dbReference type="OrthoDB" id="176710at2"/>
<protein>
    <submittedName>
        <fullName evidence="6">Secretion protein, HlyD family</fullName>
    </submittedName>
</protein>
<dbReference type="KEGG" id="dat:HRM2_47450"/>
<dbReference type="GO" id="GO:1990281">
    <property type="term" value="C:efflux pump complex"/>
    <property type="evidence" value="ECO:0007669"/>
    <property type="project" value="TreeGrafter"/>
</dbReference>
<dbReference type="eggNOG" id="COG0845">
    <property type="taxonomic scope" value="Bacteria"/>
</dbReference>
<keyword evidence="2 3" id="KW-0175">Coiled coil</keyword>
<dbReference type="Gene3D" id="2.40.50.100">
    <property type="match status" value="1"/>
</dbReference>
<dbReference type="Pfam" id="PF25917">
    <property type="entry name" value="BSH_RND"/>
    <property type="match status" value="1"/>
</dbReference>
<comment type="similarity">
    <text evidence="1">Belongs to the membrane fusion protein (MFP) (TC 8.A.1) family.</text>
</comment>
<feature type="domain" description="CusB-like beta-barrel" evidence="5">
    <location>
        <begin position="242"/>
        <end position="312"/>
    </location>
</feature>
<dbReference type="HOGENOM" id="CLU_018816_1_2_7"/>
<dbReference type="GO" id="GO:0019898">
    <property type="term" value="C:extrinsic component of membrane"/>
    <property type="evidence" value="ECO:0007669"/>
    <property type="project" value="InterPro"/>
</dbReference>
<evidence type="ECO:0000259" key="4">
    <source>
        <dbReference type="Pfam" id="PF25917"/>
    </source>
</evidence>
<evidence type="ECO:0000256" key="2">
    <source>
        <dbReference type="ARBA" id="ARBA00023054"/>
    </source>
</evidence>
<dbReference type="Gene3D" id="2.40.30.170">
    <property type="match status" value="1"/>
</dbReference>
<reference evidence="6 7" key="1">
    <citation type="journal article" date="2009" name="Environ. Microbiol.">
        <title>Genome sequence of Desulfobacterium autotrophicum HRM2, a marine sulfate reducer oxidizing organic carbon completely to carbon dioxide.</title>
        <authorList>
            <person name="Strittmatter A.W."/>
            <person name="Liesegang H."/>
            <person name="Rabus R."/>
            <person name="Decker I."/>
            <person name="Amann J."/>
            <person name="Andres S."/>
            <person name="Henne A."/>
            <person name="Fricke W.F."/>
            <person name="Martinez-Arias R."/>
            <person name="Bartels D."/>
            <person name="Goesmann A."/>
            <person name="Krause L."/>
            <person name="Puehler A."/>
            <person name="Klenk H.P."/>
            <person name="Richter M."/>
            <person name="Schuler M."/>
            <person name="Gloeckner F.O."/>
            <person name="Meyerdierks A."/>
            <person name="Gottschalk G."/>
            <person name="Amann R."/>
        </authorList>
    </citation>
    <scope>NUCLEOTIDE SEQUENCE [LARGE SCALE GENOMIC DNA]</scope>
    <source>
        <strain evidence="7">ATCC 43914 / DSM 3382 / HRM2</strain>
    </source>
</reference>
<dbReference type="Proteomes" id="UP000000442">
    <property type="component" value="Chromosome"/>
</dbReference>
<name>C0QHD5_DESAH</name>
<gene>
    <name evidence="6" type="ordered locus">HRM2_47450</name>
</gene>
<dbReference type="InterPro" id="IPR006143">
    <property type="entry name" value="RND_pump_MFP"/>
</dbReference>
<dbReference type="InterPro" id="IPR058792">
    <property type="entry name" value="Beta-barrel_RND_2"/>
</dbReference>
<dbReference type="GO" id="GO:0015562">
    <property type="term" value="F:efflux transmembrane transporter activity"/>
    <property type="evidence" value="ECO:0007669"/>
    <property type="project" value="TreeGrafter"/>
</dbReference>
<dbReference type="GO" id="GO:1990195">
    <property type="term" value="C:macrolide transmembrane transporter complex"/>
    <property type="evidence" value="ECO:0007669"/>
    <property type="project" value="InterPro"/>
</dbReference>
<dbReference type="RefSeq" id="WP_015906504.1">
    <property type="nucleotide sequence ID" value="NC_012108.1"/>
</dbReference>